<dbReference type="InterPro" id="IPR043502">
    <property type="entry name" value="DNA/RNA_pol_sf"/>
</dbReference>
<feature type="compositionally biased region" description="Polar residues" evidence="1">
    <location>
        <begin position="151"/>
        <end position="178"/>
    </location>
</feature>
<dbReference type="PANTHER" id="PTHR11439:SF524">
    <property type="entry name" value="RNA-DIRECTED DNA POLYMERASE, PROTEIN KINASE RLK-PELLE-DLSV FAMILY"/>
    <property type="match status" value="1"/>
</dbReference>
<evidence type="ECO:0000313" key="5">
    <source>
        <dbReference type="Proteomes" id="UP001151760"/>
    </source>
</evidence>
<evidence type="ECO:0000256" key="1">
    <source>
        <dbReference type="SAM" id="MobiDB-lite"/>
    </source>
</evidence>
<evidence type="ECO:0000259" key="2">
    <source>
        <dbReference type="Pfam" id="PF07727"/>
    </source>
</evidence>
<dbReference type="EMBL" id="BQNB010012634">
    <property type="protein sequence ID" value="GJT06025.1"/>
    <property type="molecule type" value="Genomic_DNA"/>
</dbReference>
<dbReference type="Pfam" id="PF07727">
    <property type="entry name" value="RVT_2"/>
    <property type="match status" value="1"/>
</dbReference>
<feature type="compositionally biased region" description="Low complexity" evidence="1">
    <location>
        <begin position="201"/>
        <end position="210"/>
    </location>
</feature>
<keyword evidence="5" id="KW-1185">Reference proteome</keyword>
<accession>A0ABQ5ATP9</accession>
<dbReference type="CDD" id="cd09272">
    <property type="entry name" value="RNase_HI_RT_Ty1"/>
    <property type="match status" value="1"/>
</dbReference>
<feature type="region of interest" description="Disordered" evidence="1">
    <location>
        <begin position="142"/>
        <end position="210"/>
    </location>
</feature>
<dbReference type="SUPFAM" id="SSF56672">
    <property type="entry name" value="DNA/RNA polymerases"/>
    <property type="match status" value="1"/>
</dbReference>
<dbReference type="InterPro" id="IPR013103">
    <property type="entry name" value="RVT_2"/>
</dbReference>
<name>A0ABQ5ATP9_9ASTR</name>
<dbReference type="Pfam" id="PF25597">
    <property type="entry name" value="SH3_retrovirus"/>
    <property type="match status" value="1"/>
</dbReference>
<sequence length="513" mass="57699">MPRYKSMSQLNGSHAQFASSRRGSFYVPDNYAYMMNVFQPQTTMLPQAFQTMTPQDLSWNMDTGASSHLADNTGYPANHRGYRCLELSSNKIIMSRHVRFDEDVLPFGTVMSSTKPSYDFLLPPKLHNIQPNIIPTPEPIVQNFQPPPNPSTTATQPISAPPSLTVTSPLHTHSSPSLTLVAPSVHTQSQAQTITPPQLDTSHTTSHTNNSTQIVSMHPMVTRAKADIFKPLESMNCYVTTTSSFLRSHVHALRNPNWKKAMLDEYNALITNGTWVLVPRPANVNVVRSMWFFKHKFHANGSLSRYKARLITNGCSQQQGIDCDDTFSPVVKPATIRTVLSLAVLRAWPIHQLDVKNAFLYGYISETVYMHQPSGFADLAHPDYVCHFQRSLYGLKQASRAWFQRFASYATRVCLYMHDPRKPHLAALKRILRYVHGTLDHGLRLHVSTTTQLTAYTDANRAGCPITRWSTSGYCVFLRDDLLSWSAKRQVTLLRSSAEAEYRGVANVVAETV</sequence>
<protein>
    <submittedName>
        <fullName evidence="4">Ribonuclease H-like domain-containing protein</fullName>
    </submittedName>
</protein>
<evidence type="ECO:0000259" key="3">
    <source>
        <dbReference type="Pfam" id="PF25597"/>
    </source>
</evidence>
<feature type="domain" description="Reverse transcriptase Ty1/copia-type" evidence="2">
    <location>
        <begin position="272"/>
        <end position="407"/>
    </location>
</feature>
<dbReference type="InterPro" id="IPR057670">
    <property type="entry name" value="SH3_retrovirus"/>
</dbReference>
<reference evidence="4" key="1">
    <citation type="journal article" date="2022" name="Int. J. Mol. Sci.">
        <title>Draft Genome of Tanacetum Coccineum: Genomic Comparison of Closely Related Tanacetum-Family Plants.</title>
        <authorList>
            <person name="Yamashiro T."/>
            <person name="Shiraishi A."/>
            <person name="Nakayama K."/>
            <person name="Satake H."/>
        </authorList>
    </citation>
    <scope>NUCLEOTIDE SEQUENCE</scope>
</reference>
<organism evidence="4 5">
    <name type="scientific">Tanacetum coccineum</name>
    <dbReference type="NCBI Taxonomy" id="301880"/>
    <lineage>
        <taxon>Eukaryota</taxon>
        <taxon>Viridiplantae</taxon>
        <taxon>Streptophyta</taxon>
        <taxon>Embryophyta</taxon>
        <taxon>Tracheophyta</taxon>
        <taxon>Spermatophyta</taxon>
        <taxon>Magnoliopsida</taxon>
        <taxon>eudicotyledons</taxon>
        <taxon>Gunneridae</taxon>
        <taxon>Pentapetalae</taxon>
        <taxon>asterids</taxon>
        <taxon>campanulids</taxon>
        <taxon>Asterales</taxon>
        <taxon>Asteraceae</taxon>
        <taxon>Asteroideae</taxon>
        <taxon>Anthemideae</taxon>
        <taxon>Anthemidinae</taxon>
        <taxon>Tanacetum</taxon>
    </lineage>
</organism>
<gene>
    <name evidence="4" type="ORF">Tco_0840487</name>
</gene>
<comment type="caution">
    <text evidence="4">The sequence shown here is derived from an EMBL/GenBank/DDBJ whole genome shotgun (WGS) entry which is preliminary data.</text>
</comment>
<feature type="domain" description="Retroviral polymerase SH3-like" evidence="3">
    <location>
        <begin position="74"/>
        <end position="107"/>
    </location>
</feature>
<dbReference type="Proteomes" id="UP001151760">
    <property type="component" value="Unassembled WGS sequence"/>
</dbReference>
<feature type="compositionally biased region" description="Polar residues" evidence="1">
    <location>
        <begin position="185"/>
        <end position="200"/>
    </location>
</feature>
<dbReference type="PANTHER" id="PTHR11439">
    <property type="entry name" value="GAG-POL-RELATED RETROTRANSPOSON"/>
    <property type="match status" value="1"/>
</dbReference>
<proteinExistence type="predicted"/>
<evidence type="ECO:0000313" key="4">
    <source>
        <dbReference type="EMBL" id="GJT06025.1"/>
    </source>
</evidence>
<reference evidence="4" key="2">
    <citation type="submission" date="2022-01" db="EMBL/GenBank/DDBJ databases">
        <authorList>
            <person name="Yamashiro T."/>
            <person name="Shiraishi A."/>
            <person name="Satake H."/>
            <person name="Nakayama K."/>
        </authorList>
    </citation>
    <scope>NUCLEOTIDE SEQUENCE</scope>
</reference>